<feature type="transmembrane region" description="Helical" evidence="6">
    <location>
        <begin position="32"/>
        <end position="52"/>
    </location>
</feature>
<evidence type="ECO:0000256" key="4">
    <source>
        <dbReference type="ARBA" id="ARBA00022989"/>
    </source>
</evidence>
<feature type="transmembrane region" description="Helical" evidence="6">
    <location>
        <begin position="558"/>
        <end position="577"/>
    </location>
</feature>
<reference evidence="8 9" key="1">
    <citation type="submission" date="2023-10" db="EMBL/GenBank/DDBJ databases">
        <title>Development of a sustainable strategy for remediation of hydrocarbon-contaminated territories based on the waste exchange concept.</title>
        <authorList>
            <person name="Krivoruchko A."/>
        </authorList>
    </citation>
    <scope>NUCLEOTIDE SEQUENCE [LARGE SCALE GENOMIC DNA]</scope>
    <source>
        <strain evidence="8 9">IEGM 1236</strain>
    </source>
</reference>
<feature type="transmembrane region" description="Helical" evidence="6">
    <location>
        <begin position="207"/>
        <end position="240"/>
    </location>
</feature>
<dbReference type="InterPro" id="IPR050545">
    <property type="entry name" value="Mycobact_MmpL"/>
</dbReference>
<evidence type="ECO:0000256" key="6">
    <source>
        <dbReference type="SAM" id="Phobius"/>
    </source>
</evidence>
<evidence type="ECO:0000256" key="1">
    <source>
        <dbReference type="ARBA" id="ARBA00004651"/>
    </source>
</evidence>
<proteinExistence type="predicted"/>
<feature type="transmembrane region" description="Helical" evidence="6">
    <location>
        <begin position="252"/>
        <end position="273"/>
    </location>
</feature>
<evidence type="ECO:0000256" key="2">
    <source>
        <dbReference type="ARBA" id="ARBA00022475"/>
    </source>
</evidence>
<feature type="domain" description="SSD" evidence="7">
    <location>
        <begin position="227"/>
        <end position="359"/>
    </location>
</feature>
<keyword evidence="4 6" id="KW-1133">Transmembrane helix</keyword>
<evidence type="ECO:0000256" key="3">
    <source>
        <dbReference type="ARBA" id="ARBA00022692"/>
    </source>
</evidence>
<keyword evidence="3 6" id="KW-0812">Transmembrane</keyword>
<dbReference type="InterPro" id="IPR000731">
    <property type="entry name" value="SSD"/>
</dbReference>
<evidence type="ECO:0000313" key="8">
    <source>
        <dbReference type="EMBL" id="MDV7136825.1"/>
    </source>
</evidence>
<evidence type="ECO:0000256" key="5">
    <source>
        <dbReference type="ARBA" id="ARBA00023136"/>
    </source>
</evidence>
<evidence type="ECO:0000313" key="9">
    <source>
        <dbReference type="Proteomes" id="UP001185792"/>
    </source>
</evidence>
<feature type="transmembrane region" description="Helical" evidence="6">
    <location>
        <begin position="334"/>
        <end position="360"/>
    </location>
</feature>
<feature type="transmembrane region" description="Helical" evidence="6">
    <location>
        <begin position="621"/>
        <end position="641"/>
    </location>
</feature>
<dbReference type="Proteomes" id="UP001185792">
    <property type="component" value="Unassembled WGS sequence"/>
</dbReference>
<accession>A0ABU4EZZ9</accession>
<dbReference type="Gene3D" id="1.20.1640.10">
    <property type="entry name" value="Multidrug efflux transporter AcrB transmembrane domain"/>
    <property type="match status" value="2"/>
</dbReference>
<dbReference type="EMBL" id="JAWLUM010000006">
    <property type="protein sequence ID" value="MDV7136825.1"/>
    <property type="molecule type" value="Genomic_DNA"/>
</dbReference>
<name>A0ABU4EZZ9_WILMA</name>
<comment type="subcellular location">
    <subcellularLocation>
        <location evidence="1">Cell membrane</location>
        <topology evidence="1">Multi-pass membrane protein</topology>
    </subcellularLocation>
</comment>
<organism evidence="8 9">
    <name type="scientific">Williamsia marianensis</name>
    <dbReference type="NCBI Taxonomy" id="85044"/>
    <lineage>
        <taxon>Bacteria</taxon>
        <taxon>Bacillati</taxon>
        <taxon>Actinomycetota</taxon>
        <taxon>Actinomycetes</taxon>
        <taxon>Mycobacteriales</taxon>
        <taxon>Nocardiaceae</taxon>
        <taxon>Williamsia</taxon>
    </lineage>
</organism>
<dbReference type="Pfam" id="PF03176">
    <property type="entry name" value="MMPL"/>
    <property type="match status" value="2"/>
</dbReference>
<comment type="caution">
    <text evidence="8">The sequence shown here is derived from an EMBL/GenBank/DDBJ whole genome shotgun (WGS) entry which is preliminary data.</text>
</comment>
<evidence type="ECO:0000259" key="7">
    <source>
        <dbReference type="PROSITE" id="PS50156"/>
    </source>
</evidence>
<dbReference type="RefSeq" id="WP_317714789.1">
    <property type="nucleotide sequence ID" value="NZ_JAWLUM010000006.1"/>
</dbReference>
<sequence length="759" mass="80007">MVKVTVATRPRIGLAPGSVLSRWGRWVSRRRWPVLVSWALIIVVCAMAFAPLERRLTAMDFGIAGSESEHVDAVLAQHFPQLGAEQDVIVYDGAGVSVDSPEFRQVVDQAVAAARSVEGAREVTSPYDVGGEQMVSPNDRGVAVGLVGIDGDMADRAMVARTLQHELSRFETAQIKVAVTGYSLIQNDATEIQNSDAQRAEMIGIPVALILLVIALGAVTAAVVPVVAALVGLLLTAGTLFVLTAVTDFDSLTMSVATMIGIGVGIDYAMFIVSRYREELNAGAIVDRSDQDKIDAAVARTLATTGRTILSSGVIVMISLASLVVIPAPIFRGIAIGVATAVTAMLVVGLCLLPALLAVLGPRINCGQTPHRWQPAELSADLADAARTRWGQWAYRIMKRPALYGSIAVAILLLAALPLTGIRYGLDMGTTSLSETPSGRAAATLTTHFPPGALSPVELVATDTSGGPLTDAGHNAVARYLDQAQADPRVAALGPSTISDGRLATSLILSVPFDSTAATDLITDLRSSAQQVGADSDILIGGSTAEFVDLDNEMTAKLPIVIGLVLTVSFVFLIVAFRSIALPLKAILMNLLATGAALGITVVVFQWGIGESLLDFSSPGFIQTYLPTLVFAVLFGLSMDYEVFLIGRMREYWAATGDNQHAVAAGLAHTARPITAAAAIMVVVFGSFITANMLELKQIGFALAIAVAIDALLVRLILVPALMRLLGQWNWWLPRLPRNSARAALEGTTPISTPCEPPG</sequence>
<feature type="transmembrane region" description="Helical" evidence="6">
    <location>
        <begin position="402"/>
        <end position="426"/>
    </location>
</feature>
<keyword evidence="9" id="KW-1185">Reference proteome</keyword>
<protein>
    <submittedName>
        <fullName evidence="8">Efflux RND transporter permease subunit</fullName>
    </submittedName>
</protein>
<dbReference type="PROSITE" id="PS50156">
    <property type="entry name" value="SSD"/>
    <property type="match status" value="1"/>
</dbReference>
<feature type="transmembrane region" description="Helical" evidence="6">
    <location>
        <begin position="309"/>
        <end position="328"/>
    </location>
</feature>
<dbReference type="PANTHER" id="PTHR33406">
    <property type="entry name" value="MEMBRANE PROTEIN MJ1562-RELATED"/>
    <property type="match status" value="1"/>
</dbReference>
<feature type="transmembrane region" description="Helical" evidence="6">
    <location>
        <begin position="589"/>
        <end position="609"/>
    </location>
</feature>
<keyword evidence="5 6" id="KW-0472">Membrane</keyword>
<dbReference type="SUPFAM" id="SSF82866">
    <property type="entry name" value="Multidrug efflux transporter AcrB transmembrane domain"/>
    <property type="match status" value="2"/>
</dbReference>
<feature type="transmembrane region" description="Helical" evidence="6">
    <location>
        <begin position="699"/>
        <end position="718"/>
    </location>
</feature>
<dbReference type="PANTHER" id="PTHR33406:SF13">
    <property type="entry name" value="MEMBRANE PROTEIN YDFJ"/>
    <property type="match status" value="1"/>
</dbReference>
<dbReference type="InterPro" id="IPR004869">
    <property type="entry name" value="MMPL_dom"/>
</dbReference>
<gene>
    <name evidence="8" type="ORF">R4198_24305</name>
</gene>
<feature type="transmembrane region" description="Helical" evidence="6">
    <location>
        <begin position="674"/>
        <end position="693"/>
    </location>
</feature>
<keyword evidence="2" id="KW-1003">Cell membrane</keyword>